<gene>
    <name evidence="2" type="ORF">HAX54_033613</name>
</gene>
<dbReference type="InterPro" id="IPR002885">
    <property type="entry name" value="PPR_rpt"/>
</dbReference>
<keyword evidence="1" id="KW-0677">Repeat</keyword>
<evidence type="ECO:0000313" key="3">
    <source>
        <dbReference type="Proteomes" id="UP000823775"/>
    </source>
</evidence>
<dbReference type="NCBIfam" id="TIGR00756">
    <property type="entry name" value="PPR"/>
    <property type="match status" value="1"/>
</dbReference>
<keyword evidence="3" id="KW-1185">Reference proteome</keyword>
<dbReference type="Proteomes" id="UP000823775">
    <property type="component" value="Unassembled WGS sequence"/>
</dbReference>
<dbReference type="EMBL" id="JACEIK010004305">
    <property type="protein sequence ID" value="MCD9644985.1"/>
    <property type="molecule type" value="Genomic_DNA"/>
</dbReference>
<dbReference type="InterPro" id="IPR011990">
    <property type="entry name" value="TPR-like_helical_dom_sf"/>
</dbReference>
<sequence>MFHSQIVKMNFEFDVILKTGLLDFYAKVGYLGSAQKVFVEMPQKDVIANNAMISAFSRHDCVEGASERNASSWNSLITCYCKSSDVHNARLTFDQNPKKMLSHGMQ</sequence>
<protein>
    <recommendedName>
        <fullName evidence="4">Pentatricopeptide repeat-containing protein</fullName>
    </recommendedName>
</protein>
<dbReference type="Pfam" id="PF01535">
    <property type="entry name" value="PPR"/>
    <property type="match status" value="3"/>
</dbReference>
<dbReference type="InterPro" id="IPR046960">
    <property type="entry name" value="PPR_At4g14850-like_plant"/>
</dbReference>
<proteinExistence type="predicted"/>
<dbReference type="PANTHER" id="PTHR47926:SF430">
    <property type="entry name" value="PENTATRICOPEPTIDE REPEAT-CONTAINING PROTEIN"/>
    <property type="match status" value="1"/>
</dbReference>
<name>A0ABS8VGB7_DATST</name>
<evidence type="ECO:0000256" key="1">
    <source>
        <dbReference type="ARBA" id="ARBA00022737"/>
    </source>
</evidence>
<reference evidence="2 3" key="1">
    <citation type="journal article" date="2021" name="BMC Genomics">
        <title>Datura genome reveals duplications of psychoactive alkaloid biosynthetic genes and high mutation rate following tissue culture.</title>
        <authorList>
            <person name="Rajewski A."/>
            <person name="Carter-House D."/>
            <person name="Stajich J."/>
            <person name="Litt A."/>
        </authorList>
    </citation>
    <scope>NUCLEOTIDE SEQUENCE [LARGE SCALE GENOMIC DNA]</scope>
    <source>
        <strain evidence="2">AR-01</strain>
    </source>
</reference>
<dbReference type="Gene3D" id="1.25.40.10">
    <property type="entry name" value="Tetratricopeptide repeat domain"/>
    <property type="match status" value="1"/>
</dbReference>
<evidence type="ECO:0000313" key="2">
    <source>
        <dbReference type="EMBL" id="MCD9644985.1"/>
    </source>
</evidence>
<comment type="caution">
    <text evidence="2">The sequence shown here is derived from an EMBL/GenBank/DDBJ whole genome shotgun (WGS) entry which is preliminary data.</text>
</comment>
<dbReference type="PANTHER" id="PTHR47926">
    <property type="entry name" value="PENTATRICOPEPTIDE REPEAT-CONTAINING PROTEIN"/>
    <property type="match status" value="1"/>
</dbReference>
<evidence type="ECO:0008006" key="4">
    <source>
        <dbReference type="Google" id="ProtNLM"/>
    </source>
</evidence>
<organism evidence="2 3">
    <name type="scientific">Datura stramonium</name>
    <name type="common">Jimsonweed</name>
    <name type="synonym">Common thornapple</name>
    <dbReference type="NCBI Taxonomy" id="4076"/>
    <lineage>
        <taxon>Eukaryota</taxon>
        <taxon>Viridiplantae</taxon>
        <taxon>Streptophyta</taxon>
        <taxon>Embryophyta</taxon>
        <taxon>Tracheophyta</taxon>
        <taxon>Spermatophyta</taxon>
        <taxon>Magnoliopsida</taxon>
        <taxon>eudicotyledons</taxon>
        <taxon>Gunneridae</taxon>
        <taxon>Pentapetalae</taxon>
        <taxon>asterids</taxon>
        <taxon>lamiids</taxon>
        <taxon>Solanales</taxon>
        <taxon>Solanaceae</taxon>
        <taxon>Solanoideae</taxon>
        <taxon>Datureae</taxon>
        <taxon>Datura</taxon>
    </lineage>
</organism>
<accession>A0ABS8VGB7</accession>